<dbReference type="EMBL" id="CP022521">
    <property type="protein sequence ID" value="ASO21914.1"/>
    <property type="molecule type" value="Genomic_DNA"/>
</dbReference>
<dbReference type="RefSeq" id="WP_157736975.1">
    <property type="nucleotide sequence ID" value="NZ_CP022521.1"/>
</dbReference>
<dbReference type="AlphaFoldDB" id="A0A221W826"/>
<dbReference type="GO" id="GO:0003677">
    <property type="term" value="F:DNA binding"/>
    <property type="evidence" value="ECO:0007669"/>
    <property type="project" value="InterPro"/>
</dbReference>
<name>A0A221W826_9PSEU</name>
<dbReference type="InterPro" id="IPR036388">
    <property type="entry name" value="WH-like_DNA-bd_sf"/>
</dbReference>
<keyword evidence="2" id="KW-1185">Reference proteome</keyword>
<dbReference type="OrthoDB" id="3171335at2"/>
<sequence length="211" mass="22458">MSETAVVNTNAPITVVIVHDEPAIAAGFAAWYQVASPAIAVVAAGPDPAIAWSGPGQGAEVVLFGVQHGEPTARAAEVRRLAQAGRRVLLHAGNWPWAETDAASVRCLPRRVTRGQLVSATRLAARGGTTAQLPVVAIPTLSPREVDVLRTWLRCRSKSSVATELQLSARTVSSYLERIRFKYEHAGRPASTKTDLLARALQDGLISLAEI</sequence>
<dbReference type="GO" id="GO:0006355">
    <property type="term" value="P:regulation of DNA-templated transcription"/>
    <property type="evidence" value="ECO:0007669"/>
    <property type="project" value="InterPro"/>
</dbReference>
<dbReference type="InterPro" id="IPR016032">
    <property type="entry name" value="Sig_transdc_resp-reg_C-effctor"/>
</dbReference>
<dbReference type="Pfam" id="PF00196">
    <property type="entry name" value="GerE"/>
    <property type="match status" value="1"/>
</dbReference>
<dbReference type="PROSITE" id="PS50043">
    <property type="entry name" value="HTH_LUXR_2"/>
    <property type="match status" value="1"/>
</dbReference>
<organism evidence="1 2">
    <name type="scientific">Actinoalloteichus hoggarensis</name>
    <dbReference type="NCBI Taxonomy" id="1470176"/>
    <lineage>
        <taxon>Bacteria</taxon>
        <taxon>Bacillati</taxon>
        <taxon>Actinomycetota</taxon>
        <taxon>Actinomycetes</taxon>
        <taxon>Pseudonocardiales</taxon>
        <taxon>Pseudonocardiaceae</taxon>
        <taxon>Actinoalloteichus</taxon>
    </lineage>
</organism>
<dbReference type="SMART" id="SM00421">
    <property type="entry name" value="HTH_LUXR"/>
    <property type="match status" value="1"/>
</dbReference>
<protein>
    <submittedName>
        <fullName evidence="1">Bacterial regulatory protein, LuxR family</fullName>
    </submittedName>
</protein>
<dbReference type="Gene3D" id="1.10.10.10">
    <property type="entry name" value="Winged helix-like DNA-binding domain superfamily/Winged helix DNA-binding domain"/>
    <property type="match status" value="1"/>
</dbReference>
<accession>A0A221W826</accession>
<reference evidence="1 2" key="1">
    <citation type="submission" date="2017-07" db="EMBL/GenBank/DDBJ databases">
        <title>Complete genome sequence of Actinoalloteichus hoggarensis DSM 45943, type strain of Actinoalloteichus hoggarensis.</title>
        <authorList>
            <person name="Ruckert C."/>
            <person name="Nouioui I."/>
            <person name="Willmese J."/>
            <person name="van Wezel G."/>
            <person name="Klenk H.-P."/>
            <person name="Kalinowski J."/>
            <person name="Zotchev S.B."/>
        </authorList>
    </citation>
    <scope>NUCLEOTIDE SEQUENCE [LARGE SCALE GENOMIC DNA]</scope>
    <source>
        <strain evidence="1 2">DSM 45943</strain>
    </source>
</reference>
<dbReference type="SUPFAM" id="SSF46894">
    <property type="entry name" value="C-terminal effector domain of the bipartite response regulators"/>
    <property type="match status" value="1"/>
</dbReference>
<evidence type="ECO:0000313" key="2">
    <source>
        <dbReference type="Proteomes" id="UP000204221"/>
    </source>
</evidence>
<dbReference type="KEGG" id="ahg:AHOG_21490"/>
<dbReference type="InterPro" id="IPR000792">
    <property type="entry name" value="Tscrpt_reg_LuxR_C"/>
</dbReference>
<evidence type="ECO:0000313" key="1">
    <source>
        <dbReference type="EMBL" id="ASO21914.1"/>
    </source>
</evidence>
<dbReference type="Proteomes" id="UP000204221">
    <property type="component" value="Chromosome"/>
</dbReference>
<proteinExistence type="predicted"/>
<gene>
    <name evidence="1" type="ORF">AHOG_21490</name>
</gene>